<dbReference type="PATRIC" id="fig|456.5.peg.1239"/>
<evidence type="ECO:0000256" key="1">
    <source>
        <dbReference type="PROSITE-ProRule" id="PRU00473"/>
    </source>
</evidence>
<keyword evidence="4" id="KW-1185">Reference proteome</keyword>
<dbReference type="STRING" id="456.Ljor_1162"/>
<organism evidence="3 4">
    <name type="scientific">Legionella jordanis</name>
    <dbReference type="NCBI Taxonomy" id="456"/>
    <lineage>
        <taxon>Bacteria</taxon>
        <taxon>Pseudomonadati</taxon>
        <taxon>Pseudomonadota</taxon>
        <taxon>Gammaproteobacteria</taxon>
        <taxon>Legionellales</taxon>
        <taxon>Legionellaceae</taxon>
        <taxon>Legionella</taxon>
    </lineage>
</organism>
<dbReference type="CDD" id="cd07185">
    <property type="entry name" value="OmpA_C-like"/>
    <property type="match status" value="1"/>
</dbReference>
<dbReference type="PROSITE" id="PS51123">
    <property type="entry name" value="OMPA_2"/>
    <property type="match status" value="1"/>
</dbReference>
<comment type="caution">
    <text evidence="3">The sequence shown here is derived from an EMBL/GenBank/DDBJ whole genome shotgun (WGS) entry which is preliminary data.</text>
</comment>
<sequence>MLRKSSIGHLALISLVALVLNGCYRFHPPYNNFKPYKRAYVTTPPGTVVGTAAMAAAGGPVLIGTGAGTALGAGIGLYRDSKPVLLKELQRFQIQYIQYGDTVTFVVPTDRFFLFNTPRFNEICFAGLATLIKVLKTYPSCCPIYVAGFTNDVGSEYHKKTLTQAQADAMVTFLWANGIPAQRLNPEGYGDKYPVSDNKLVHGSAQNRRLEIQVLTSCTQGQALKSVPLAAYVK</sequence>
<dbReference type="InterPro" id="IPR006665">
    <property type="entry name" value="OmpA-like"/>
</dbReference>
<dbReference type="Proteomes" id="UP000055035">
    <property type="component" value="Unassembled WGS sequence"/>
</dbReference>
<reference evidence="3 4" key="1">
    <citation type="submission" date="2015-11" db="EMBL/GenBank/DDBJ databases">
        <title>Genomic analysis of 38 Legionella species identifies large and diverse effector repertoires.</title>
        <authorList>
            <person name="Burstein D."/>
            <person name="Amaro F."/>
            <person name="Zusman T."/>
            <person name="Lifshitz Z."/>
            <person name="Cohen O."/>
            <person name="Gilbert J.A."/>
            <person name="Pupko T."/>
            <person name="Shuman H.A."/>
            <person name="Segal G."/>
        </authorList>
    </citation>
    <scope>NUCLEOTIDE SEQUENCE [LARGE SCALE GENOMIC DNA]</scope>
    <source>
        <strain evidence="3 4">BL-540</strain>
    </source>
</reference>
<feature type="domain" description="OmpA-like" evidence="2">
    <location>
        <begin position="100"/>
        <end position="218"/>
    </location>
</feature>
<protein>
    <submittedName>
        <fullName evidence="3">Outer membrane protein, OmpA family protein</fullName>
    </submittedName>
</protein>
<evidence type="ECO:0000259" key="2">
    <source>
        <dbReference type="PROSITE" id="PS51123"/>
    </source>
</evidence>
<dbReference type="NCBIfam" id="NF038224">
    <property type="entry name" value="OmpA_like_CmpA"/>
    <property type="match status" value="1"/>
</dbReference>
<dbReference type="EMBL" id="LNYJ01000011">
    <property type="protein sequence ID" value="KTD16856.1"/>
    <property type="molecule type" value="Genomic_DNA"/>
</dbReference>
<dbReference type="PANTHER" id="PTHR30329">
    <property type="entry name" value="STATOR ELEMENT OF FLAGELLAR MOTOR COMPLEX"/>
    <property type="match status" value="1"/>
</dbReference>
<gene>
    <name evidence="3" type="ORF">Ljor_1162</name>
</gene>
<dbReference type="GO" id="GO:0016020">
    <property type="term" value="C:membrane"/>
    <property type="evidence" value="ECO:0007669"/>
    <property type="project" value="UniProtKB-UniRule"/>
</dbReference>
<proteinExistence type="predicted"/>
<dbReference type="InterPro" id="IPR050330">
    <property type="entry name" value="Bact_OuterMem_StrucFunc"/>
</dbReference>
<dbReference type="SUPFAM" id="SSF103088">
    <property type="entry name" value="OmpA-like"/>
    <property type="match status" value="1"/>
</dbReference>
<dbReference type="InterPro" id="IPR036737">
    <property type="entry name" value="OmpA-like_sf"/>
</dbReference>
<dbReference type="PANTHER" id="PTHR30329:SF21">
    <property type="entry name" value="LIPOPROTEIN YIAD-RELATED"/>
    <property type="match status" value="1"/>
</dbReference>
<dbReference type="AlphaFoldDB" id="A0A0W0V9T1"/>
<accession>A0A0W0V9T1</accession>
<keyword evidence="1" id="KW-0472">Membrane</keyword>
<dbReference type="RefSeq" id="WP_058470676.1">
    <property type="nucleotide sequence ID" value="NZ_CAAAIC010000012.1"/>
</dbReference>
<dbReference type="Gene3D" id="3.30.1330.60">
    <property type="entry name" value="OmpA-like domain"/>
    <property type="match status" value="1"/>
</dbReference>
<evidence type="ECO:0000313" key="4">
    <source>
        <dbReference type="Proteomes" id="UP000055035"/>
    </source>
</evidence>
<evidence type="ECO:0000313" key="3">
    <source>
        <dbReference type="EMBL" id="KTD16856.1"/>
    </source>
</evidence>
<dbReference type="Pfam" id="PF00691">
    <property type="entry name" value="OmpA"/>
    <property type="match status" value="1"/>
</dbReference>
<name>A0A0W0V9T1_9GAMM</name>